<evidence type="ECO:0000313" key="2">
    <source>
        <dbReference type="Proteomes" id="UP000326951"/>
    </source>
</evidence>
<reference evidence="1 2" key="1">
    <citation type="submission" date="2019-09" db="EMBL/GenBank/DDBJ databases">
        <title>Complete genome sequence of Sporolactobacillus terrae 70-3.</title>
        <authorList>
            <person name="Tanaka N."/>
            <person name="Shiwa Y."/>
            <person name="Fujita N."/>
            <person name="Tanasupawat S."/>
        </authorList>
    </citation>
    <scope>NUCLEOTIDE SEQUENCE [LARGE SCALE GENOMIC DNA]</scope>
    <source>
        <strain evidence="1 2">70-3</strain>
    </source>
</reference>
<dbReference type="RefSeq" id="WP_232057153.1">
    <property type="nucleotide sequence ID" value="NZ_AP021853.1"/>
</dbReference>
<organism evidence="1 2">
    <name type="scientific">Sporolactobacillus terrae</name>
    <dbReference type="NCBI Taxonomy" id="269673"/>
    <lineage>
        <taxon>Bacteria</taxon>
        <taxon>Bacillati</taxon>
        <taxon>Bacillota</taxon>
        <taxon>Bacilli</taxon>
        <taxon>Bacillales</taxon>
        <taxon>Sporolactobacillaceae</taxon>
        <taxon>Sporolactobacillus</taxon>
    </lineage>
</organism>
<sequence length="120" mass="13722">MSIKINRLTDAIMDELKYYTEGVGEKLDQAKDTVSKEAVSELKSNSPKRTGDYAKHWSRKKTAHGYVVYNRDPTYRLTHLLERGHMNRDGSQTAARVHIKPVEEKVIDDFTKAAEKVARS</sequence>
<dbReference type="AlphaFoldDB" id="A0A5K7X389"/>
<protein>
    <recommendedName>
        <fullName evidence="3">HK97 gp10 family phage protein</fullName>
    </recommendedName>
</protein>
<dbReference type="Proteomes" id="UP000326951">
    <property type="component" value="Chromosome"/>
</dbReference>
<gene>
    <name evidence="1" type="primary">pi237</name>
    <name evidence="1" type="ORF">St703_18650</name>
</gene>
<evidence type="ECO:0008006" key="3">
    <source>
        <dbReference type="Google" id="ProtNLM"/>
    </source>
</evidence>
<accession>A0A5K7X389</accession>
<proteinExistence type="predicted"/>
<name>A0A5K7X389_9BACL</name>
<evidence type="ECO:0000313" key="1">
    <source>
        <dbReference type="EMBL" id="BBN99160.1"/>
    </source>
</evidence>
<dbReference type="EMBL" id="AP021853">
    <property type="protein sequence ID" value="BBN99160.1"/>
    <property type="molecule type" value="Genomic_DNA"/>
</dbReference>